<evidence type="ECO:0000313" key="1">
    <source>
        <dbReference type="EMBL" id="KAH3699850.1"/>
    </source>
</evidence>
<dbReference type="Proteomes" id="UP000828390">
    <property type="component" value="Unassembled WGS sequence"/>
</dbReference>
<sequence length="66" mass="7554">MLFRIYHHLVEVSGATEALHLSDRGTRGSHRFSQKLEASTTYRASFFPSTISYWNCLPTRTTDCTT</sequence>
<dbReference type="AlphaFoldDB" id="A0A9D3YIE3"/>
<gene>
    <name evidence="1" type="ORF">DPMN_074812</name>
</gene>
<comment type="caution">
    <text evidence="1">The sequence shown here is derived from an EMBL/GenBank/DDBJ whole genome shotgun (WGS) entry which is preliminary data.</text>
</comment>
<organism evidence="1 2">
    <name type="scientific">Dreissena polymorpha</name>
    <name type="common">Zebra mussel</name>
    <name type="synonym">Mytilus polymorpha</name>
    <dbReference type="NCBI Taxonomy" id="45954"/>
    <lineage>
        <taxon>Eukaryota</taxon>
        <taxon>Metazoa</taxon>
        <taxon>Spiralia</taxon>
        <taxon>Lophotrochozoa</taxon>
        <taxon>Mollusca</taxon>
        <taxon>Bivalvia</taxon>
        <taxon>Autobranchia</taxon>
        <taxon>Heteroconchia</taxon>
        <taxon>Euheterodonta</taxon>
        <taxon>Imparidentia</taxon>
        <taxon>Neoheterodontei</taxon>
        <taxon>Myida</taxon>
        <taxon>Dreissenoidea</taxon>
        <taxon>Dreissenidae</taxon>
        <taxon>Dreissena</taxon>
    </lineage>
</organism>
<accession>A0A9D3YIE3</accession>
<reference evidence="1" key="2">
    <citation type="submission" date="2020-11" db="EMBL/GenBank/DDBJ databases">
        <authorList>
            <person name="McCartney M.A."/>
            <person name="Auch B."/>
            <person name="Kono T."/>
            <person name="Mallez S."/>
            <person name="Becker A."/>
            <person name="Gohl D.M."/>
            <person name="Silverstein K.A.T."/>
            <person name="Koren S."/>
            <person name="Bechman K.B."/>
            <person name="Herman A."/>
            <person name="Abrahante J.E."/>
            <person name="Garbe J."/>
        </authorList>
    </citation>
    <scope>NUCLEOTIDE SEQUENCE</scope>
    <source>
        <strain evidence="1">Duluth1</strain>
        <tissue evidence="1">Whole animal</tissue>
    </source>
</reference>
<evidence type="ECO:0000313" key="2">
    <source>
        <dbReference type="Proteomes" id="UP000828390"/>
    </source>
</evidence>
<reference evidence="1" key="1">
    <citation type="journal article" date="2019" name="bioRxiv">
        <title>The Genome of the Zebra Mussel, Dreissena polymorpha: A Resource for Invasive Species Research.</title>
        <authorList>
            <person name="McCartney M.A."/>
            <person name="Auch B."/>
            <person name="Kono T."/>
            <person name="Mallez S."/>
            <person name="Zhang Y."/>
            <person name="Obille A."/>
            <person name="Becker A."/>
            <person name="Abrahante J.E."/>
            <person name="Garbe J."/>
            <person name="Badalamenti J.P."/>
            <person name="Herman A."/>
            <person name="Mangelson H."/>
            <person name="Liachko I."/>
            <person name="Sullivan S."/>
            <person name="Sone E.D."/>
            <person name="Koren S."/>
            <person name="Silverstein K.A.T."/>
            <person name="Beckman K.B."/>
            <person name="Gohl D.M."/>
        </authorList>
    </citation>
    <scope>NUCLEOTIDE SEQUENCE</scope>
    <source>
        <strain evidence="1">Duluth1</strain>
        <tissue evidence="1">Whole animal</tissue>
    </source>
</reference>
<dbReference type="EMBL" id="JAIWYP010000015">
    <property type="protein sequence ID" value="KAH3699850.1"/>
    <property type="molecule type" value="Genomic_DNA"/>
</dbReference>
<proteinExistence type="predicted"/>
<protein>
    <submittedName>
        <fullName evidence="1">Uncharacterized protein</fullName>
    </submittedName>
</protein>
<name>A0A9D3YIE3_DREPO</name>
<keyword evidence="2" id="KW-1185">Reference proteome</keyword>